<dbReference type="KEGG" id="umr:103661705"/>
<comment type="similarity">
    <text evidence="4">Belongs to the cyclophilin-type PPIase family.</text>
</comment>
<reference evidence="8" key="1">
    <citation type="submission" date="2025-08" db="UniProtKB">
        <authorList>
            <consortium name="RefSeq"/>
        </authorList>
    </citation>
    <scope>IDENTIFICATION</scope>
    <source>
        <tissue evidence="8">Whole blood</tissue>
    </source>
</reference>
<keyword evidence="2 4" id="KW-0697">Rotamase</keyword>
<dbReference type="GO" id="GO:0006457">
    <property type="term" value="P:protein folding"/>
    <property type="evidence" value="ECO:0007669"/>
    <property type="project" value="TreeGrafter"/>
</dbReference>
<keyword evidence="3 4" id="KW-0413">Isomerase</keyword>
<organism evidence="7 8">
    <name type="scientific">Ursus maritimus</name>
    <name type="common">Polar bear</name>
    <name type="synonym">Thalarctos maritimus</name>
    <dbReference type="NCBI Taxonomy" id="29073"/>
    <lineage>
        <taxon>Eukaryota</taxon>
        <taxon>Metazoa</taxon>
        <taxon>Chordata</taxon>
        <taxon>Craniata</taxon>
        <taxon>Vertebrata</taxon>
        <taxon>Euteleostomi</taxon>
        <taxon>Mammalia</taxon>
        <taxon>Eutheria</taxon>
        <taxon>Laurasiatheria</taxon>
        <taxon>Carnivora</taxon>
        <taxon>Caniformia</taxon>
        <taxon>Ursidae</taxon>
        <taxon>Ursus</taxon>
    </lineage>
</organism>
<comment type="catalytic activity">
    <reaction evidence="1 4">
        <text>[protein]-peptidylproline (omega=180) = [protein]-peptidylproline (omega=0)</text>
        <dbReference type="Rhea" id="RHEA:16237"/>
        <dbReference type="Rhea" id="RHEA-COMP:10747"/>
        <dbReference type="Rhea" id="RHEA-COMP:10748"/>
        <dbReference type="ChEBI" id="CHEBI:83833"/>
        <dbReference type="ChEBI" id="CHEBI:83834"/>
        <dbReference type="EC" id="5.2.1.8"/>
    </reaction>
</comment>
<dbReference type="InterPro" id="IPR002130">
    <property type="entry name" value="Cyclophilin-type_PPIase_dom"/>
</dbReference>
<protein>
    <recommendedName>
        <fullName evidence="4">Peptidyl-prolyl cis-trans isomerase</fullName>
        <shortName evidence="4">PPIase</shortName>
        <ecNumber evidence="4">5.2.1.8</ecNumber>
    </recommendedName>
</protein>
<feature type="region of interest" description="Disordered" evidence="5">
    <location>
        <begin position="1"/>
        <end position="58"/>
    </location>
</feature>
<evidence type="ECO:0000256" key="5">
    <source>
        <dbReference type="SAM" id="MobiDB-lite"/>
    </source>
</evidence>
<evidence type="ECO:0000256" key="4">
    <source>
        <dbReference type="RuleBase" id="RU363019"/>
    </source>
</evidence>
<evidence type="ECO:0000256" key="1">
    <source>
        <dbReference type="ARBA" id="ARBA00000971"/>
    </source>
</evidence>
<dbReference type="PANTHER" id="PTHR11071:SF490">
    <property type="entry name" value="PEPTIDYL-PROLYL CIS-TRANS ISOMERASE A"/>
    <property type="match status" value="1"/>
</dbReference>
<proteinExistence type="inferred from homology"/>
<dbReference type="PANTHER" id="PTHR11071">
    <property type="entry name" value="PEPTIDYL-PROLYL CIS-TRANS ISOMERASE"/>
    <property type="match status" value="1"/>
</dbReference>
<dbReference type="AlphaFoldDB" id="A0A8M1FLY8"/>
<dbReference type="SUPFAM" id="SSF50891">
    <property type="entry name" value="Cyclophilin-like"/>
    <property type="match status" value="1"/>
</dbReference>
<dbReference type="PROSITE" id="PS50072">
    <property type="entry name" value="CSA_PPIASE_2"/>
    <property type="match status" value="1"/>
</dbReference>
<name>A0A8M1FLY8_URSMA</name>
<accession>A0A8M1FLY8</accession>
<dbReference type="FunFam" id="2.40.100.10:FF:000025">
    <property type="entry name" value="Peptidyl-prolyl cis-trans isomerase CYP19-2"/>
    <property type="match status" value="1"/>
</dbReference>
<evidence type="ECO:0000256" key="2">
    <source>
        <dbReference type="ARBA" id="ARBA00023110"/>
    </source>
</evidence>
<evidence type="ECO:0000259" key="6">
    <source>
        <dbReference type="PROSITE" id="PS50072"/>
    </source>
</evidence>
<evidence type="ECO:0000256" key="3">
    <source>
        <dbReference type="ARBA" id="ARBA00023235"/>
    </source>
</evidence>
<evidence type="ECO:0000313" key="7">
    <source>
        <dbReference type="Proteomes" id="UP000261680"/>
    </source>
</evidence>
<dbReference type="GO" id="GO:0003755">
    <property type="term" value="F:peptidyl-prolyl cis-trans isomerase activity"/>
    <property type="evidence" value="ECO:0007669"/>
    <property type="project" value="UniProtKB-UniRule"/>
</dbReference>
<feature type="compositionally biased region" description="Polar residues" evidence="5">
    <location>
        <begin position="1"/>
        <end position="10"/>
    </location>
</feature>
<dbReference type="GO" id="GO:0016018">
    <property type="term" value="F:cyclosporin A binding"/>
    <property type="evidence" value="ECO:0007669"/>
    <property type="project" value="TreeGrafter"/>
</dbReference>
<dbReference type="GO" id="GO:0005737">
    <property type="term" value="C:cytoplasm"/>
    <property type="evidence" value="ECO:0007669"/>
    <property type="project" value="TreeGrafter"/>
</dbReference>
<dbReference type="RefSeq" id="XP_040481534.1">
    <property type="nucleotide sequence ID" value="XM_040625600.1"/>
</dbReference>
<dbReference type="OrthoDB" id="193499at2759"/>
<dbReference type="InterPro" id="IPR029000">
    <property type="entry name" value="Cyclophilin-like_dom_sf"/>
</dbReference>
<dbReference type="GeneID" id="103661705"/>
<evidence type="ECO:0000313" key="8">
    <source>
        <dbReference type="RefSeq" id="XP_040481534.1"/>
    </source>
</evidence>
<feature type="domain" description="PPIase cyclophilin-type" evidence="6">
    <location>
        <begin position="64"/>
        <end position="220"/>
    </location>
</feature>
<dbReference type="Proteomes" id="UP000261680">
    <property type="component" value="Unplaced"/>
</dbReference>
<sequence length="221" mass="23974">MLESGSSDQMEMNFERHTSKLTLDPVGLTSAKQEFKKPDLGFADAAGPEPPVPPRHSQPNPAEFFDIPMDGEPSDHISFELFAGEVPKAAANFHALSPGEKGLGYKGSGFRRIILGFLCQGGYITHRNGTDCKSVYGEKADDENFILKYRGPGILSVAKAGPHTNGSRVFICTAKPKWLDDKQVVFGKANEGRNIVESMERSGSRNGKTSKKITVADCGQI</sequence>
<gene>
    <name evidence="8" type="primary">LOC103661705</name>
</gene>
<comment type="function">
    <text evidence="4">PPIases accelerate the folding of proteins. It catalyzes the cis-trans isomerization of proline imidic peptide bonds in oligopeptides.</text>
</comment>
<dbReference type="Pfam" id="PF00160">
    <property type="entry name" value="Pro_isomerase"/>
    <property type="match status" value="1"/>
</dbReference>
<dbReference type="PRINTS" id="PR00153">
    <property type="entry name" value="CSAPPISMRASE"/>
</dbReference>
<dbReference type="Gene3D" id="2.40.100.10">
    <property type="entry name" value="Cyclophilin-like"/>
    <property type="match status" value="1"/>
</dbReference>
<keyword evidence="7" id="KW-1185">Reference proteome</keyword>
<dbReference type="EC" id="5.2.1.8" evidence="4"/>